<dbReference type="Proteomes" id="UP000271472">
    <property type="component" value="Unassembled WGS sequence"/>
</dbReference>
<organism evidence="1 2">
    <name type="scientific">Slackia isoflavoniconvertens</name>
    <dbReference type="NCBI Taxonomy" id="572010"/>
    <lineage>
        <taxon>Bacteria</taxon>
        <taxon>Bacillati</taxon>
        <taxon>Actinomycetota</taxon>
        <taxon>Coriobacteriia</taxon>
        <taxon>Eggerthellales</taxon>
        <taxon>Eggerthellaceae</taxon>
        <taxon>Slackia</taxon>
    </lineage>
</organism>
<evidence type="ECO:0000313" key="2">
    <source>
        <dbReference type="Proteomes" id="UP000271472"/>
    </source>
</evidence>
<dbReference type="InterPro" id="IPR019650">
    <property type="entry name" value="DUF2513"/>
</dbReference>
<dbReference type="Pfam" id="PF10711">
    <property type="entry name" value="DUF2513"/>
    <property type="match status" value="1"/>
</dbReference>
<proteinExistence type="predicted"/>
<comment type="caution">
    <text evidence="1">The sequence shown here is derived from an EMBL/GenBank/DDBJ whole genome shotgun (WGS) entry which is preliminary data.</text>
</comment>
<evidence type="ECO:0000313" key="1">
    <source>
        <dbReference type="EMBL" id="RNM32635.1"/>
    </source>
</evidence>
<keyword evidence="2" id="KW-1185">Reference proteome</keyword>
<sequence>MWILIRAILLRVEEEYGGIPITNLSIEGNSLEEVAVHCKMLEDAGLVTSCGINYADNGIHSFSVGGLTWDGAEYLDKIRDDSLWEKTKTIARERGVPLVFDAVKEISSKLVSAATEGAVNAVLRSGGMM</sequence>
<name>A0A3N0I6J4_9ACTN</name>
<evidence type="ECO:0008006" key="3">
    <source>
        <dbReference type="Google" id="ProtNLM"/>
    </source>
</evidence>
<dbReference type="EMBL" id="QIBZ01000028">
    <property type="protein sequence ID" value="RNM32635.1"/>
    <property type="molecule type" value="Genomic_DNA"/>
</dbReference>
<gene>
    <name evidence="1" type="ORF">DMP05_09525</name>
</gene>
<protein>
    <recommendedName>
        <fullName evidence="3">DUF2513 domain-containing protein</fullName>
    </recommendedName>
</protein>
<reference evidence="2" key="1">
    <citation type="submission" date="2018-05" db="EMBL/GenBank/DDBJ databases">
        <title>Genome Sequencing of selected type strains of the family Eggerthellaceae.</title>
        <authorList>
            <person name="Danylec N."/>
            <person name="Stoll D.A."/>
            <person name="Doetsch A."/>
            <person name="Huch M."/>
        </authorList>
    </citation>
    <scope>NUCLEOTIDE SEQUENCE [LARGE SCALE GENOMIC DNA]</scope>
    <source>
        <strain evidence="2">DSM 22006</strain>
    </source>
</reference>
<accession>A0A3N0I6J4</accession>
<dbReference type="AlphaFoldDB" id="A0A3N0I6J4"/>